<gene>
    <name evidence="4" type="ORF">N1F79_18865</name>
</gene>
<keyword evidence="2" id="KW-0288">FMN</keyword>
<name>A0ABU7XWV9_9FLAO</name>
<sequence>MKSKNFSRRDFIQKGTLASIAATTIVGSSFGQSPVVSKITDKKQTKFNYPSSATKKLTKLLNIEYPIIQAPTAGVINSSFTSAVSNNGGLGALPLSWSEPDYAIKQIEAVKGKTKNSFFANFVLNFEPKAFDIAIENGVPIIQFSWGMPTKKMATKMKAAKVVLGIQVTSEASAKAALDLGADYLVCQGTEAGGHVHASRPLAEALERVLKIAGDVPVVASGGIATGHKMREYMQMGASGVVMGSRFVATVESRGHDIYKKSLVKAKAEDTVFTTCMNKGFENTTHRILRNSTFEMWESAGCPAIGNRPGETDTIVKYGEDIHVERYSINSPGSFYTGNIEAMANYAGTSINDINDIPTVAELIKRIWKEFLDK</sequence>
<dbReference type="CDD" id="cd04730">
    <property type="entry name" value="NPD_like"/>
    <property type="match status" value="1"/>
</dbReference>
<dbReference type="GO" id="GO:0004497">
    <property type="term" value="F:monooxygenase activity"/>
    <property type="evidence" value="ECO:0007669"/>
    <property type="project" value="UniProtKB-KW"/>
</dbReference>
<dbReference type="EMBL" id="JAODOP010000004">
    <property type="protein sequence ID" value="MEF3835193.1"/>
    <property type="molecule type" value="Genomic_DNA"/>
</dbReference>
<protein>
    <submittedName>
        <fullName evidence="4">Nitronate monooxygenase</fullName>
    </submittedName>
</protein>
<evidence type="ECO:0000256" key="1">
    <source>
        <dbReference type="ARBA" id="ARBA00022630"/>
    </source>
</evidence>
<proteinExistence type="predicted"/>
<evidence type="ECO:0000256" key="2">
    <source>
        <dbReference type="ARBA" id="ARBA00022643"/>
    </source>
</evidence>
<organism evidence="4 5">
    <name type="scientific">Flavivirga spongiicola</name>
    <dbReference type="NCBI Taxonomy" id="421621"/>
    <lineage>
        <taxon>Bacteria</taxon>
        <taxon>Pseudomonadati</taxon>
        <taxon>Bacteroidota</taxon>
        <taxon>Flavobacteriia</taxon>
        <taxon>Flavobacteriales</taxon>
        <taxon>Flavobacteriaceae</taxon>
        <taxon>Flavivirga</taxon>
    </lineage>
</organism>
<dbReference type="Gene3D" id="3.20.20.70">
    <property type="entry name" value="Aldolase class I"/>
    <property type="match status" value="1"/>
</dbReference>
<dbReference type="InterPro" id="IPR004136">
    <property type="entry name" value="NMO"/>
</dbReference>
<evidence type="ECO:0000313" key="4">
    <source>
        <dbReference type="EMBL" id="MEF3835193.1"/>
    </source>
</evidence>
<accession>A0ABU7XWV9</accession>
<keyword evidence="1" id="KW-0285">Flavoprotein</keyword>
<dbReference type="Proteomes" id="UP001337305">
    <property type="component" value="Unassembled WGS sequence"/>
</dbReference>
<dbReference type="Pfam" id="PF03060">
    <property type="entry name" value="NMO"/>
    <property type="match status" value="1"/>
</dbReference>
<keyword evidence="5" id="KW-1185">Reference proteome</keyword>
<dbReference type="InterPro" id="IPR013785">
    <property type="entry name" value="Aldolase_TIM"/>
</dbReference>
<keyword evidence="3" id="KW-0560">Oxidoreductase</keyword>
<dbReference type="PANTHER" id="PTHR32332">
    <property type="entry name" value="2-NITROPROPANE DIOXYGENASE"/>
    <property type="match status" value="1"/>
</dbReference>
<comment type="caution">
    <text evidence="4">The sequence shown here is derived from an EMBL/GenBank/DDBJ whole genome shotgun (WGS) entry which is preliminary data.</text>
</comment>
<evidence type="ECO:0000313" key="5">
    <source>
        <dbReference type="Proteomes" id="UP001337305"/>
    </source>
</evidence>
<dbReference type="RefSeq" id="WP_303307486.1">
    <property type="nucleotide sequence ID" value="NZ_JAODOP010000004.1"/>
</dbReference>
<reference evidence="4 5" key="1">
    <citation type="submission" date="2022-09" db="EMBL/GenBank/DDBJ databases">
        <title>Genome sequencing of Flavivirga sp. MEBiC05379.</title>
        <authorList>
            <person name="Oh H.-M."/>
            <person name="Kwon K.K."/>
            <person name="Park M.J."/>
            <person name="Yang S.-H."/>
        </authorList>
    </citation>
    <scope>NUCLEOTIDE SEQUENCE [LARGE SCALE GENOMIC DNA]</scope>
    <source>
        <strain evidence="4 5">MEBiC05379</strain>
    </source>
</reference>
<evidence type="ECO:0000256" key="3">
    <source>
        <dbReference type="ARBA" id="ARBA00023002"/>
    </source>
</evidence>
<dbReference type="SUPFAM" id="SSF51412">
    <property type="entry name" value="Inosine monophosphate dehydrogenase (IMPDH)"/>
    <property type="match status" value="1"/>
</dbReference>
<dbReference type="PANTHER" id="PTHR32332:SF20">
    <property type="entry name" value="2-NITROPROPANE DIOXYGENASE-LIKE PROTEIN"/>
    <property type="match status" value="1"/>
</dbReference>
<keyword evidence="4" id="KW-0503">Monooxygenase</keyword>